<feature type="transmembrane region" description="Helical" evidence="5">
    <location>
        <begin position="26"/>
        <end position="46"/>
    </location>
</feature>
<evidence type="ECO:0000256" key="3">
    <source>
        <dbReference type="ARBA" id="ARBA00022989"/>
    </source>
</evidence>
<evidence type="ECO:0000256" key="5">
    <source>
        <dbReference type="SAM" id="Phobius"/>
    </source>
</evidence>
<protein>
    <submittedName>
        <fullName evidence="6">Membrane protein required for colicin V production</fullName>
    </submittedName>
</protein>
<gene>
    <name evidence="6" type="ORF">SAMN06264868_102118</name>
</gene>
<comment type="caution">
    <text evidence="6">The sequence shown here is derived from an EMBL/GenBank/DDBJ whole genome shotgun (WGS) entry which is preliminary data.</text>
</comment>
<dbReference type="GO" id="GO:0016020">
    <property type="term" value="C:membrane"/>
    <property type="evidence" value="ECO:0007669"/>
    <property type="project" value="UniProtKB-SubCell"/>
</dbReference>
<dbReference type="RefSeq" id="WP_265133393.1">
    <property type="nucleotide sequence ID" value="NZ_FXTX01000002.1"/>
</dbReference>
<sequence length="144" mass="16439">MIDIAFLSLFLYLTIGGIYKGFTNIFFKYIGLIAGILIAIPFHKSLSVFMSHFFGGNIMIIDLLSFIFIVILSLSVSQFLYITLRQYIHKKKYIKITDRIAGFILGIAIFFSILYLLNALSKNNQIINLLVSKSKIIEIFRNLG</sequence>
<evidence type="ECO:0000256" key="2">
    <source>
        <dbReference type="ARBA" id="ARBA00022692"/>
    </source>
</evidence>
<feature type="transmembrane region" description="Helical" evidence="5">
    <location>
        <begin position="100"/>
        <end position="120"/>
    </location>
</feature>
<dbReference type="Proteomes" id="UP001157947">
    <property type="component" value="Unassembled WGS sequence"/>
</dbReference>
<evidence type="ECO:0000313" key="6">
    <source>
        <dbReference type="EMBL" id="SMP03113.1"/>
    </source>
</evidence>
<dbReference type="InterPro" id="IPR003825">
    <property type="entry name" value="Colicin-V_CvpA"/>
</dbReference>
<evidence type="ECO:0000313" key="7">
    <source>
        <dbReference type="Proteomes" id="UP001157947"/>
    </source>
</evidence>
<proteinExistence type="predicted"/>
<dbReference type="Pfam" id="PF02674">
    <property type="entry name" value="Colicin_V"/>
    <property type="match status" value="1"/>
</dbReference>
<dbReference type="AlphaFoldDB" id="A0AA46AD68"/>
<keyword evidence="2 5" id="KW-0812">Transmembrane</keyword>
<keyword evidence="7" id="KW-1185">Reference proteome</keyword>
<keyword evidence="4 5" id="KW-0472">Membrane</keyword>
<dbReference type="EMBL" id="FXTX01000002">
    <property type="protein sequence ID" value="SMP03113.1"/>
    <property type="molecule type" value="Genomic_DNA"/>
</dbReference>
<comment type="subcellular location">
    <subcellularLocation>
        <location evidence="1">Membrane</location>
        <topology evidence="1">Multi-pass membrane protein</topology>
    </subcellularLocation>
</comment>
<dbReference type="GO" id="GO:0009403">
    <property type="term" value="P:toxin biosynthetic process"/>
    <property type="evidence" value="ECO:0007669"/>
    <property type="project" value="InterPro"/>
</dbReference>
<evidence type="ECO:0000256" key="4">
    <source>
        <dbReference type="ARBA" id="ARBA00023136"/>
    </source>
</evidence>
<keyword evidence="3 5" id="KW-1133">Transmembrane helix</keyword>
<organism evidence="6 7">
    <name type="scientific">Venenivibrio stagnispumantis</name>
    <dbReference type="NCBI Taxonomy" id="407998"/>
    <lineage>
        <taxon>Bacteria</taxon>
        <taxon>Pseudomonadati</taxon>
        <taxon>Aquificota</taxon>
        <taxon>Aquificia</taxon>
        <taxon>Aquificales</taxon>
        <taxon>Hydrogenothermaceae</taxon>
        <taxon>Venenivibrio</taxon>
    </lineage>
</organism>
<evidence type="ECO:0000256" key="1">
    <source>
        <dbReference type="ARBA" id="ARBA00004141"/>
    </source>
</evidence>
<feature type="transmembrane region" description="Helical" evidence="5">
    <location>
        <begin position="58"/>
        <end position="80"/>
    </location>
</feature>
<reference evidence="6" key="1">
    <citation type="submission" date="2017-05" db="EMBL/GenBank/DDBJ databases">
        <authorList>
            <person name="Varghese N."/>
            <person name="Submissions S."/>
        </authorList>
    </citation>
    <scope>NUCLEOTIDE SEQUENCE</scope>
    <source>
        <strain evidence="6">DSM 18763</strain>
    </source>
</reference>
<name>A0AA46AD68_9AQUI</name>
<accession>A0AA46AD68</accession>